<dbReference type="KEGG" id="fdv:JJC05_14870"/>
<evidence type="ECO:0000313" key="1">
    <source>
        <dbReference type="EMBL" id="QYS88748.1"/>
    </source>
</evidence>
<proteinExistence type="predicted"/>
<sequence>MENPRILFLCTDDKKPVGGIKQIYKMVELLNRNNFNSYVLHRKKGYKVTWFENNAKILYNKEIFSLLKYSSKKEKFKTKSKLYFDKISDTFKKIIL</sequence>
<dbReference type="EMBL" id="CP067378">
    <property type="protein sequence ID" value="QYS88748.1"/>
    <property type="molecule type" value="Genomic_DNA"/>
</dbReference>
<name>A0A8G0KRG9_9FLAO</name>
<protein>
    <submittedName>
        <fullName evidence="1">Uncharacterized protein</fullName>
    </submittedName>
</protein>
<dbReference type="AlphaFoldDB" id="A0A8G0KRG9"/>
<reference evidence="1" key="1">
    <citation type="submission" date="2020-12" db="EMBL/GenBank/DDBJ databases">
        <title>Genome sequencing of genetic groups of Flavobacterium columnare.</title>
        <authorList>
            <person name="Waldbieser G.C."/>
            <person name="Griffin M.J."/>
            <person name="LaFrentz B.R."/>
        </authorList>
    </citation>
    <scope>NUCLEOTIDE SEQUENCE</scope>
    <source>
        <strain evidence="1">90-106</strain>
    </source>
</reference>
<gene>
    <name evidence="1" type="ORF">JJC05_14870</name>
</gene>
<dbReference type="Proteomes" id="UP000824721">
    <property type="component" value="Chromosome"/>
</dbReference>
<organism evidence="1">
    <name type="scientific">Flavobacterium columnare</name>
    <dbReference type="NCBI Taxonomy" id="996"/>
    <lineage>
        <taxon>Bacteria</taxon>
        <taxon>Pseudomonadati</taxon>
        <taxon>Bacteroidota</taxon>
        <taxon>Flavobacteriia</taxon>
        <taxon>Flavobacteriales</taxon>
        <taxon>Flavobacteriaceae</taxon>
        <taxon>Flavobacterium</taxon>
    </lineage>
</organism>
<accession>A0A8G0KRG9</accession>